<evidence type="ECO:0000256" key="1">
    <source>
        <dbReference type="SAM" id="Phobius"/>
    </source>
</evidence>
<keyword evidence="1" id="KW-0472">Membrane</keyword>
<feature type="transmembrane region" description="Helical" evidence="1">
    <location>
        <begin position="7"/>
        <end position="27"/>
    </location>
</feature>
<protein>
    <submittedName>
        <fullName evidence="2">Uncharacterized protein</fullName>
    </submittedName>
</protein>
<keyword evidence="1" id="KW-1133">Transmembrane helix</keyword>
<evidence type="ECO:0000313" key="2">
    <source>
        <dbReference type="EMBL" id="UNK45467.1"/>
    </source>
</evidence>
<name>A0ABY3WAX7_9MICC</name>
<accession>A0ABY3WAX7</accession>
<gene>
    <name evidence="2" type="ORF">MNQ99_16345</name>
</gene>
<keyword evidence="1" id="KW-0812">Transmembrane</keyword>
<sequence length="74" mass="7637">MSKTAAWFTAAEVAAAVIAALLFLASMRYSVAPVDPPLPVPDYELQAIIAYAGSLPAVAIFVATGVAADKSIDR</sequence>
<dbReference type="EMBL" id="CP093326">
    <property type="protein sequence ID" value="UNK45467.1"/>
    <property type="molecule type" value="Genomic_DNA"/>
</dbReference>
<reference evidence="2 3" key="1">
    <citation type="submission" date="2022-03" db="EMBL/GenBank/DDBJ databases">
        <title>Isotopic signatures of nitrous oxide derived from detoxification processes.</title>
        <authorList>
            <person name="Behrendt U."/>
            <person name="Buchen C."/>
            <person name="Well R."/>
            <person name="Ulrich A."/>
            <person name="Rohe L."/>
            <person name="Kolb S."/>
            <person name="Schloter M."/>
            <person name="Horn M.A."/>
            <person name="Augustin J."/>
        </authorList>
    </citation>
    <scope>NUCLEOTIDE SEQUENCE [LARGE SCALE GENOMIC DNA]</scope>
    <source>
        <strain evidence="2 3">S4-C24</strain>
    </source>
</reference>
<dbReference type="Proteomes" id="UP000829069">
    <property type="component" value="Chromosome"/>
</dbReference>
<feature type="transmembrane region" description="Helical" evidence="1">
    <location>
        <begin position="47"/>
        <end position="68"/>
    </location>
</feature>
<keyword evidence="3" id="KW-1185">Reference proteome</keyword>
<organism evidence="2 3">
    <name type="scientific">Arthrobacter sulfonylureivorans</name>
    <dbReference type="NCBI Taxonomy" id="2486855"/>
    <lineage>
        <taxon>Bacteria</taxon>
        <taxon>Bacillati</taxon>
        <taxon>Actinomycetota</taxon>
        <taxon>Actinomycetes</taxon>
        <taxon>Micrococcales</taxon>
        <taxon>Micrococcaceae</taxon>
        <taxon>Arthrobacter</taxon>
    </lineage>
</organism>
<evidence type="ECO:0000313" key="3">
    <source>
        <dbReference type="Proteomes" id="UP000829069"/>
    </source>
</evidence>
<dbReference type="RefSeq" id="WP_241913681.1">
    <property type="nucleotide sequence ID" value="NZ_CP093326.1"/>
</dbReference>
<proteinExistence type="predicted"/>